<dbReference type="AlphaFoldDB" id="A0A7Y9WSC4"/>
<dbReference type="InterPro" id="IPR032466">
    <property type="entry name" value="Metal_Hydrolase"/>
</dbReference>
<keyword evidence="6" id="KW-1185">Reference proteome</keyword>
<evidence type="ECO:0000313" key="5">
    <source>
        <dbReference type="EMBL" id="NYH26111.1"/>
    </source>
</evidence>
<dbReference type="EMBL" id="JACCAU010000001">
    <property type="protein sequence ID" value="NYH15584.1"/>
    <property type="molecule type" value="Genomic_DNA"/>
</dbReference>
<dbReference type="Proteomes" id="UP000540929">
    <property type="component" value="Unassembled WGS sequence"/>
</dbReference>
<evidence type="ECO:0000313" key="4">
    <source>
        <dbReference type="EMBL" id="NYH15584.1"/>
    </source>
</evidence>
<dbReference type="GO" id="GO:0016787">
    <property type="term" value="F:hydrolase activity"/>
    <property type="evidence" value="ECO:0007669"/>
    <property type="project" value="InterPro"/>
</dbReference>
<evidence type="ECO:0000259" key="3">
    <source>
        <dbReference type="Pfam" id="PF04909"/>
    </source>
</evidence>
<evidence type="ECO:0000313" key="6">
    <source>
        <dbReference type="Proteomes" id="UP000540929"/>
    </source>
</evidence>
<feature type="domain" description="Amidohydrolase-related" evidence="3">
    <location>
        <begin position="109"/>
        <end position="319"/>
    </location>
</feature>
<dbReference type="Proteomes" id="UP000572540">
    <property type="component" value="Unassembled WGS sequence"/>
</dbReference>
<organism evidence="5 6">
    <name type="scientific">Paraburkholderia bryophila</name>
    <dbReference type="NCBI Taxonomy" id="420952"/>
    <lineage>
        <taxon>Bacteria</taxon>
        <taxon>Pseudomonadati</taxon>
        <taxon>Pseudomonadota</taxon>
        <taxon>Betaproteobacteria</taxon>
        <taxon>Burkholderiales</taxon>
        <taxon>Burkholderiaceae</taxon>
        <taxon>Paraburkholderia</taxon>
    </lineage>
</organism>
<dbReference type="InterPro" id="IPR032465">
    <property type="entry name" value="ACMSD"/>
</dbReference>
<dbReference type="SUPFAM" id="SSF51556">
    <property type="entry name" value="Metallo-dependent hydrolases"/>
    <property type="match status" value="1"/>
</dbReference>
<gene>
    <name evidence="5" type="ORF">GGD40_005682</name>
    <name evidence="4" type="ORF">GGD41_002812</name>
</gene>
<dbReference type="Gene3D" id="3.20.20.140">
    <property type="entry name" value="Metal-dependent hydrolases"/>
    <property type="match status" value="1"/>
</dbReference>
<name>A0A7Y9WSC4_9BURK</name>
<evidence type="ECO:0000256" key="1">
    <source>
        <dbReference type="ARBA" id="ARBA00023239"/>
    </source>
</evidence>
<dbReference type="Pfam" id="PF04909">
    <property type="entry name" value="Amidohydro_2"/>
    <property type="match status" value="1"/>
</dbReference>
<proteinExistence type="predicted"/>
<dbReference type="EMBL" id="JACCAS010000002">
    <property type="protein sequence ID" value="NYH26111.1"/>
    <property type="molecule type" value="Genomic_DNA"/>
</dbReference>
<evidence type="ECO:0000313" key="7">
    <source>
        <dbReference type="Proteomes" id="UP000572540"/>
    </source>
</evidence>
<comment type="caution">
    <text evidence="5">The sequence shown here is derived from an EMBL/GenBank/DDBJ whole genome shotgun (WGS) entry which is preliminary data.</text>
</comment>
<evidence type="ECO:0000256" key="2">
    <source>
        <dbReference type="SAM" id="MobiDB-lite"/>
    </source>
</evidence>
<feature type="region of interest" description="Disordered" evidence="2">
    <location>
        <begin position="335"/>
        <end position="355"/>
    </location>
</feature>
<reference evidence="6 7" key="1">
    <citation type="submission" date="2020-07" db="EMBL/GenBank/DDBJ databases">
        <title>Exploring microbial biodiversity for novel pathways involved in the catabolism of aromatic compounds derived from lignin.</title>
        <authorList>
            <person name="Elkins J."/>
        </authorList>
    </citation>
    <scope>NUCLEOTIDE SEQUENCE [LARGE SCALE GENOMIC DNA]</scope>
    <source>
        <strain evidence="4 7">H2C3B</strain>
        <strain evidence="5 6">H2C3C</strain>
    </source>
</reference>
<accession>A0A7Y9WSC4</accession>
<protein>
    <recommendedName>
        <fullName evidence="3">Amidohydrolase-related domain-containing protein</fullName>
    </recommendedName>
</protein>
<dbReference type="PANTHER" id="PTHR21240">
    <property type="entry name" value="2-AMINO-3-CARBOXYLMUCONATE-6-SEMIALDEHYDE DECARBOXYLASE"/>
    <property type="match status" value="1"/>
</dbReference>
<sequence>MRLAKGRMGQPNGLSPSMRLPAIRQLDTPVPLKEIEYMIIDTSCYPTNLVDLAWRHDGEPFSGERLIEVMDGPYFINGKPRRIDKAFIQPPQGNTIYTWTDGERSGRESIDDYMAYTVEMTQKYPDRLIGCFVYNPRCGPENGAEAIEFYAKEHGFKMVQLQANMHAYRPDRALDWLRPALRKCADLGLLVKLHTGDGPYSIPSEWYPLIREFPSVNFIMAHFGVQTGGVYCFEPYQMALDTPNVYCESSWCLQSRIVEFAKVLPTHKILYGSDTPPNEPGMWLRLLEVLCHEPPQGLNLDEDTLEDYLGNNLARMIGLEPSAPPRSVEEAQAYLKQHAGAAKQHAGQADYAGAR</sequence>
<feature type="compositionally biased region" description="Low complexity" evidence="2">
    <location>
        <begin position="336"/>
        <end position="349"/>
    </location>
</feature>
<keyword evidence="1" id="KW-0456">Lyase</keyword>
<dbReference type="InterPro" id="IPR006680">
    <property type="entry name" value="Amidohydro-rel"/>
</dbReference>
<dbReference type="GO" id="GO:0016831">
    <property type="term" value="F:carboxy-lyase activity"/>
    <property type="evidence" value="ECO:0007669"/>
    <property type="project" value="InterPro"/>
</dbReference>